<feature type="transmembrane region" description="Helical" evidence="1">
    <location>
        <begin position="31"/>
        <end position="51"/>
    </location>
</feature>
<dbReference type="EMBL" id="CP097508">
    <property type="protein sequence ID" value="URE13573.1"/>
    <property type="molecule type" value="Genomic_DNA"/>
</dbReference>
<gene>
    <name evidence="2" type="ORF">MUK42_28793</name>
</gene>
<keyword evidence="1" id="KW-0472">Membrane</keyword>
<evidence type="ECO:0000256" key="1">
    <source>
        <dbReference type="SAM" id="Phobius"/>
    </source>
</evidence>
<protein>
    <submittedName>
        <fullName evidence="2">Uncharacterized protein</fullName>
    </submittedName>
</protein>
<keyword evidence="1" id="KW-1133">Transmembrane helix</keyword>
<keyword evidence="3" id="KW-1185">Reference proteome</keyword>
<name>A0A9E7GID2_9LILI</name>
<dbReference type="AlphaFoldDB" id="A0A9E7GID2"/>
<evidence type="ECO:0000313" key="3">
    <source>
        <dbReference type="Proteomes" id="UP001055439"/>
    </source>
</evidence>
<proteinExistence type="predicted"/>
<accession>A0A9E7GID2</accession>
<dbReference type="Proteomes" id="UP001055439">
    <property type="component" value="Chromosome 6"/>
</dbReference>
<sequence length="139" mass="15610">MIQSDNERTLEWLSAKEVQDLKFRSNPGGGGIAGLIVLHLFKFRIIMWHLIMRNKPARQENNRREILVRVMPPLKQAFVIDGLSACSVNNVDCSTAMKDISTPALMSHFKKLAYTAVSPDRILSDKVCCQIILLAARSS</sequence>
<reference evidence="2" key="1">
    <citation type="submission" date="2022-05" db="EMBL/GenBank/DDBJ databases">
        <title>The Musa troglodytarum L. genome provides insights into the mechanism of non-climacteric behaviour and enrichment of carotenoids.</title>
        <authorList>
            <person name="Wang J."/>
        </authorList>
    </citation>
    <scope>NUCLEOTIDE SEQUENCE</scope>
    <source>
        <tissue evidence="2">Leaf</tissue>
    </source>
</reference>
<organism evidence="2 3">
    <name type="scientific">Musa troglodytarum</name>
    <name type="common">fe'i banana</name>
    <dbReference type="NCBI Taxonomy" id="320322"/>
    <lineage>
        <taxon>Eukaryota</taxon>
        <taxon>Viridiplantae</taxon>
        <taxon>Streptophyta</taxon>
        <taxon>Embryophyta</taxon>
        <taxon>Tracheophyta</taxon>
        <taxon>Spermatophyta</taxon>
        <taxon>Magnoliopsida</taxon>
        <taxon>Liliopsida</taxon>
        <taxon>Zingiberales</taxon>
        <taxon>Musaceae</taxon>
        <taxon>Musa</taxon>
    </lineage>
</organism>
<keyword evidence="1" id="KW-0812">Transmembrane</keyword>
<evidence type="ECO:0000313" key="2">
    <source>
        <dbReference type="EMBL" id="URE13573.1"/>
    </source>
</evidence>